<protein>
    <recommendedName>
        <fullName evidence="4">Glucosamine-6-phosphate deaminase</fullName>
        <ecNumber evidence="4">3.5.99.6</ecNumber>
    </recommendedName>
    <alternativeName>
        <fullName evidence="4">GlcN6P deaminase</fullName>
        <shortName evidence="4">GNPDA</shortName>
    </alternativeName>
    <alternativeName>
        <fullName evidence="4">Glucosamine-6-phosphate isomerase</fullName>
    </alternativeName>
</protein>
<dbReference type="GO" id="GO:0042802">
    <property type="term" value="F:identical protein binding"/>
    <property type="evidence" value="ECO:0007669"/>
    <property type="project" value="TreeGrafter"/>
</dbReference>
<evidence type="ECO:0000256" key="2">
    <source>
        <dbReference type="ARBA" id="ARBA00022801"/>
    </source>
</evidence>
<keyword evidence="2 4" id="KW-0378">Hydrolase</keyword>
<evidence type="ECO:0000256" key="3">
    <source>
        <dbReference type="ARBA" id="ARBA00023277"/>
    </source>
</evidence>
<dbReference type="EC" id="3.5.99.6" evidence="4"/>
<dbReference type="GO" id="GO:0019262">
    <property type="term" value="P:N-acetylneuraminate catabolic process"/>
    <property type="evidence" value="ECO:0007669"/>
    <property type="project" value="UniProtKB-UniRule"/>
</dbReference>
<comment type="similarity">
    <text evidence="4">Belongs to the glucosamine/galactosamine-6-phosphate isomerase family. NagB subfamily.</text>
</comment>
<feature type="domain" description="Glucosamine/galactosamine-6-phosphate isomerase" evidence="5">
    <location>
        <begin position="10"/>
        <end position="227"/>
    </location>
</feature>
<dbReference type="Pfam" id="PF01182">
    <property type="entry name" value="Glucosamine_iso"/>
    <property type="match status" value="1"/>
</dbReference>
<keyword evidence="7" id="KW-1185">Reference proteome</keyword>
<dbReference type="NCBIfam" id="TIGR00502">
    <property type="entry name" value="nagB"/>
    <property type="match status" value="1"/>
</dbReference>
<dbReference type="HAMAP" id="MF_01241">
    <property type="entry name" value="GlcN6P_deamin"/>
    <property type="match status" value="1"/>
</dbReference>
<comment type="pathway">
    <text evidence="4">Amino-sugar metabolism; N-acetylneuraminate degradation; D-fructose 6-phosphate from N-acetylneuraminate: step 5/5.</text>
</comment>
<evidence type="ECO:0000256" key="4">
    <source>
        <dbReference type="HAMAP-Rule" id="MF_01241"/>
    </source>
</evidence>
<dbReference type="Proteomes" id="UP000276443">
    <property type="component" value="Unassembled WGS sequence"/>
</dbReference>
<feature type="active site" description="For ring-opening step" evidence="4">
    <location>
        <position position="142"/>
    </location>
</feature>
<dbReference type="InterPro" id="IPR006148">
    <property type="entry name" value="Glc/Gal-6P_isomerase"/>
</dbReference>
<comment type="function">
    <text evidence="4">Catalyzes the reversible isomerization-deamination of glucosamine 6-phosphate (GlcN6P) to form fructose 6-phosphate (Fru6P) and ammonium ion.</text>
</comment>
<evidence type="ECO:0000259" key="5">
    <source>
        <dbReference type="Pfam" id="PF01182"/>
    </source>
</evidence>
<dbReference type="InterPro" id="IPR037171">
    <property type="entry name" value="NagB/RpiA_transferase-like"/>
</dbReference>
<evidence type="ECO:0000313" key="6">
    <source>
        <dbReference type="EMBL" id="RPF54291.1"/>
    </source>
</evidence>
<dbReference type="InterPro" id="IPR004547">
    <property type="entry name" value="Glucosamine6P_isomerase"/>
</dbReference>
<dbReference type="GO" id="GO:0006043">
    <property type="term" value="P:glucosamine catabolic process"/>
    <property type="evidence" value="ECO:0007669"/>
    <property type="project" value="TreeGrafter"/>
</dbReference>
<keyword evidence="3 4" id="KW-0119">Carbohydrate metabolism</keyword>
<evidence type="ECO:0000313" key="7">
    <source>
        <dbReference type="Proteomes" id="UP000276443"/>
    </source>
</evidence>
<comment type="caution">
    <text evidence="4">Lacks conserved residue(s) required for the propagation of feature annotation.</text>
</comment>
<dbReference type="EMBL" id="RKRF01000008">
    <property type="protein sequence ID" value="RPF54291.1"/>
    <property type="molecule type" value="Genomic_DNA"/>
</dbReference>
<accession>A0A3N5CBP9</accession>
<dbReference type="FunFam" id="3.40.50.1360:FF:000003">
    <property type="entry name" value="Glucosamine-6-phosphate deaminase"/>
    <property type="match status" value="1"/>
</dbReference>
<dbReference type="GO" id="GO:0005975">
    <property type="term" value="P:carbohydrate metabolic process"/>
    <property type="evidence" value="ECO:0007669"/>
    <property type="project" value="InterPro"/>
</dbReference>
<dbReference type="GO" id="GO:0004342">
    <property type="term" value="F:glucosamine-6-phosphate deaminase activity"/>
    <property type="evidence" value="ECO:0007669"/>
    <property type="project" value="UniProtKB-UniRule"/>
</dbReference>
<dbReference type="PANTHER" id="PTHR11280">
    <property type="entry name" value="GLUCOSAMINE-6-PHOSPHATE ISOMERASE"/>
    <property type="match status" value="1"/>
</dbReference>
<evidence type="ECO:0000256" key="1">
    <source>
        <dbReference type="ARBA" id="ARBA00000644"/>
    </source>
</evidence>
<dbReference type="RefSeq" id="WP_124221166.1">
    <property type="nucleotide sequence ID" value="NZ_RKRF01000008.1"/>
</dbReference>
<dbReference type="PANTHER" id="PTHR11280:SF5">
    <property type="entry name" value="GLUCOSAMINE-6-PHOSPHATE ISOMERASE"/>
    <property type="match status" value="1"/>
</dbReference>
<feature type="active site" description="For ring-opening step" evidence="4">
    <location>
        <position position="135"/>
    </location>
</feature>
<feature type="active site" description="Proton acceptor; for enolization step" evidence="4">
    <location>
        <position position="66"/>
    </location>
</feature>
<proteinExistence type="inferred from homology"/>
<feature type="active site" description="Proton acceptor; for ring-opening step" evidence="4">
    <location>
        <position position="137"/>
    </location>
</feature>
<dbReference type="Gene3D" id="3.40.50.1360">
    <property type="match status" value="1"/>
</dbReference>
<dbReference type="GO" id="GO:0006046">
    <property type="term" value="P:N-acetylglucosamine catabolic process"/>
    <property type="evidence" value="ECO:0007669"/>
    <property type="project" value="UniProtKB-UniRule"/>
</dbReference>
<comment type="catalytic activity">
    <reaction evidence="1 4">
        <text>alpha-D-glucosamine 6-phosphate + H2O = beta-D-fructose 6-phosphate + NH4(+)</text>
        <dbReference type="Rhea" id="RHEA:12172"/>
        <dbReference type="ChEBI" id="CHEBI:15377"/>
        <dbReference type="ChEBI" id="CHEBI:28938"/>
        <dbReference type="ChEBI" id="CHEBI:57634"/>
        <dbReference type="ChEBI" id="CHEBI:75989"/>
        <dbReference type="EC" id="3.5.99.6"/>
    </reaction>
</comment>
<dbReference type="SUPFAM" id="SSF100950">
    <property type="entry name" value="NagB/RpiA/CoA transferase-like"/>
    <property type="match status" value="1"/>
</dbReference>
<dbReference type="CDD" id="cd01399">
    <property type="entry name" value="GlcN6P_deaminase"/>
    <property type="match status" value="1"/>
</dbReference>
<reference evidence="6 7" key="1">
    <citation type="submission" date="2018-11" db="EMBL/GenBank/DDBJ databases">
        <title>Genomic Encyclopedia of Type Strains, Phase IV (KMG-IV): sequencing the most valuable type-strain genomes for metagenomic binning, comparative biology and taxonomic classification.</title>
        <authorList>
            <person name="Goeker M."/>
        </authorList>
    </citation>
    <scope>NUCLEOTIDE SEQUENCE [LARGE SCALE GENOMIC DNA]</scope>
    <source>
        <strain evidence="6 7">DSM 18090</strain>
    </source>
</reference>
<sequence>MKVMVVENYKELSQKSAQMFYQSIINKRAINLGLATGGTPVGFYQELVKFLKGHDMTECIRTFNLDEYIGLSKGNPNSFYTFMNDHFYKPLNLSDDQTFIPNGKADDLEDESSQYETLIQSYGGIDLQLLGVGENGHIGFNEPGSHFEQRTHVVNLKPSTVQANARFFNSIKDVPKKAITMGIGTILDAKEIIVIANGEHKAEAIYQLVHGEKSRNWPITALKGHSNVTVILDEAAANKVKLRQAT</sequence>
<dbReference type="InterPro" id="IPR018321">
    <property type="entry name" value="Glucosamine6P_isomerase_CS"/>
</dbReference>
<gene>
    <name evidence="4" type="primary">nagB</name>
    <name evidence="6" type="ORF">EDC24_1488</name>
</gene>
<name>A0A3N5CBP9_9BACI</name>
<dbReference type="GO" id="GO:0005737">
    <property type="term" value="C:cytoplasm"/>
    <property type="evidence" value="ECO:0007669"/>
    <property type="project" value="TreeGrafter"/>
</dbReference>
<dbReference type="AlphaFoldDB" id="A0A3N5CBP9"/>
<dbReference type="PROSITE" id="PS01161">
    <property type="entry name" value="GLC_GALNAC_ISOMERASE"/>
    <property type="match status" value="1"/>
</dbReference>
<comment type="caution">
    <text evidence="6">The sequence shown here is derived from an EMBL/GenBank/DDBJ whole genome shotgun (WGS) entry which is preliminary data.</text>
</comment>
<dbReference type="UniPathway" id="UPA00629">
    <property type="reaction ID" value="UER00684"/>
</dbReference>
<organism evidence="6 7">
    <name type="scientific">Aquisalibacillus elongatus</name>
    <dbReference type="NCBI Taxonomy" id="485577"/>
    <lineage>
        <taxon>Bacteria</taxon>
        <taxon>Bacillati</taxon>
        <taxon>Bacillota</taxon>
        <taxon>Bacilli</taxon>
        <taxon>Bacillales</taxon>
        <taxon>Bacillaceae</taxon>
        <taxon>Aquisalibacillus</taxon>
    </lineage>
</organism>
<dbReference type="OrthoDB" id="9791139at2"/>